<gene>
    <name evidence="1" type="ORF">CGC59_10950</name>
</gene>
<dbReference type="Proteomes" id="UP000217334">
    <property type="component" value="Chromosome"/>
</dbReference>
<evidence type="ECO:0000313" key="2">
    <source>
        <dbReference type="Proteomes" id="UP000217334"/>
    </source>
</evidence>
<evidence type="ECO:0000313" key="1">
    <source>
        <dbReference type="EMBL" id="ATA80160.1"/>
    </source>
</evidence>
<sequence length="65" mass="7616">MNVLQKRLAQIETVPHENSLCDGKEHDTWYNETKVKYHLNEEYKILSFKEGKKAITLRISAIIKA</sequence>
<proteinExistence type="predicted"/>
<reference evidence="2" key="1">
    <citation type="submission" date="2017-06" db="EMBL/GenBank/DDBJ databases">
        <title>Capnocytophaga spp. assemblies.</title>
        <authorList>
            <person name="Gulvik C.A."/>
        </authorList>
    </citation>
    <scope>NUCLEOTIDE SEQUENCE [LARGE SCALE GENOMIC DNA]</scope>
    <source>
        <strain evidence="2">H4486</strain>
    </source>
</reference>
<dbReference type="EMBL" id="CP022383">
    <property type="protein sequence ID" value="ATA80160.1"/>
    <property type="molecule type" value="Genomic_DNA"/>
</dbReference>
<name>A0A250F4T9_CAPSP</name>
<dbReference type="AlphaFoldDB" id="A0A250F4T9"/>
<organism evidence="1 2">
    <name type="scientific">Capnocytophaga sputigena</name>
    <dbReference type="NCBI Taxonomy" id="1019"/>
    <lineage>
        <taxon>Bacteria</taxon>
        <taxon>Pseudomonadati</taxon>
        <taxon>Bacteroidota</taxon>
        <taxon>Flavobacteriia</taxon>
        <taxon>Flavobacteriales</taxon>
        <taxon>Flavobacteriaceae</taxon>
        <taxon>Capnocytophaga</taxon>
    </lineage>
</organism>
<dbReference type="RefSeq" id="WP_095901949.1">
    <property type="nucleotide sequence ID" value="NZ_CP022383.1"/>
</dbReference>
<protein>
    <submittedName>
        <fullName evidence="1">Uncharacterized protein</fullName>
    </submittedName>
</protein>
<accession>A0A250F4T9</accession>